<keyword evidence="1" id="KW-0812">Transmembrane</keyword>
<name>A0A918HXK8_9ACTN</name>
<dbReference type="EMBL" id="BMTP01000005">
    <property type="protein sequence ID" value="GGU35760.1"/>
    <property type="molecule type" value="Genomic_DNA"/>
</dbReference>
<feature type="transmembrane region" description="Helical" evidence="1">
    <location>
        <begin position="81"/>
        <end position="102"/>
    </location>
</feature>
<dbReference type="NCBIfam" id="NF047765">
    <property type="entry name" value="LIC_13387_fam"/>
    <property type="match status" value="1"/>
</dbReference>
<dbReference type="AlphaFoldDB" id="A0A918HXK8"/>
<keyword evidence="3" id="KW-1185">Reference proteome</keyword>
<accession>A0A918HXK8</accession>
<evidence type="ECO:0000313" key="3">
    <source>
        <dbReference type="Proteomes" id="UP000636661"/>
    </source>
</evidence>
<dbReference type="RefSeq" id="WP_189550743.1">
    <property type="nucleotide sequence ID" value="NZ_BMTP01000005.1"/>
</dbReference>
<gene>
    <name evidence="2" type="ORF">GCM10010274_23820</name>
</gene>
<reference evidence="2" key="1">
    <citation type="journal article" date="2014" name="Int. J. Syst. Evol. Microbiol.">
        <title>Complete genome sequence of Corynebacterium casei LMG S-19264T (=DSM 44701T), isolated from a smear-ripened cheese.</title>
        <authorList>
            <consortium name="US DOE Joint Genome Institute (JGI-PGF)"/>
            <person name="Walter F."/>
            <person name="Albersmeier A."/>
            <person name="Kalinowski J."/>
            <person name="Ruckert C."/>
        </authorList>
    </citation>
    <scope>NUCLEOTIDE SEQUENCE</scope>
    <source>
        <strain evidence="2">JCM 4391</strain>
    </source>
</reference>
<sequence>MRTETPARPEANPAGPWTRRAVTAFRAGAWAWVLTGAGHLTLAVVSGPGPADPAGARAVAAMRAYEIEIGGVRRTLRDIDLGMSFAMATALIFGGAVCLLVARSAPALVTRSRSLSGLALAASLVVLGLSLALLPLPPVVLFSVAVVAFAGALAAARPAPSPAGP</sequence>
<evidence type="ECO:0000256" key="1">
    <source>
        <dbReference type="SAM" id="Phobius"/>
    </source>
</evidence>
<protein>
    <submittedName>
        <fullName evidence="2">Uncharacterized protein</fullName>
    </submittedName>
</protein>
<keyword evidence="1" id="KW-0472">Membrane</keyword>
<feature type="transmembrane region" description="Helical" evidence="1">
    <location>
        <begin position="114"/>
        <end position="133"/>
    </location>
</feature>
<dbReference type="Proteomes" id="UP000636661">
    <property type="component" value="Unassembled WGS sequence"/>
</dbReference>
<dbReference type="InterPro" id="IPR058068">
    <property type="entry name" value="LIC_13387-like"/>
</dbReference>
<evidence type="ECO:0000313" key="2">
    <source>
        <dbReference type="EMBL" id="GGU35760.1"/>
    </source>
</evidence>
<keyword evidence="1" id="KW-1133">Transmembrane helix</keyword>
<organism evidence="2 3">
    <name type="scientific">Streptomyces lavendofoliae</name>
    <dbReference type="NCBI Taxonomy" id="67314"/>
    <lineage>
        <taxon>Bacteria</taxon>
        <taxon>Bacillati</taxon>
        <taxon>Actinomycetota</taxon>
        <taxon>Actinomycetes</taxon>
        <taxon>Kitasatosporales</taxon>
        <taxon>Streptomycetaceae</taxon>
        <taxon>Streptomyces</taxon>
    </lineage>
</organism>
<proteinExistence type="predicted"/>
<reference evidence="2" key="2">
    <citation type="submission" date="2020-09" db="EMBL/GenBank/DDBJ databases">
        <authorList>
            <person name="Sun Q."/>
            <person name="Ohkuma M."/>
        </authorList>
    </citation>
    <scope>NUCLEOTIDE SEQUENCE</scope>
    <source>
        <strain evidence="2">JCM 4391</strain>
    </source>
</reference>
<comment type="caution">
    <text evidence="2">The sequence shown here is derived from an EMBL/GenBank/DDBJ whole genome shotgun (WGS) entry which is preliminary data.</text>
</comment>